<name>A0AAW7Y1U3_9RHOB</name>
<protein>
    <recommendedName>
        <fullName evidence="3">Peptidase MA superfamily protein</fullName>
    </recommendedName>
</protein>
<dbReference type="RefSeq" id="WP_303495098.1">
    <property type="nucleotide sequence ID" value="NZ_JAUOPJ010000020.1"/>
</dbReference>
<dbReference type="AlphaFoldDB" id="A0AAW7Y1U3"/>
<comment type="caution">
    <text evidence="1">The sequence shown here is derived from an EMBL/GenBank/DDBJ whole genome shotgun (WGS) entry which is preliminary data.</text>
</comment>
<dbReference type="EMBL" id="JAUOPJ010000020">
    <property type="protein sequence ID" value="MDO6458805.1"/>
    <property type="molecule type" value="Genomic_DNA"/>
</dbReference>
<sequence>MIDLVELDKLDSVDGVEVEYVLRLVCSLFGECDPRVRIVGAFFGDRRYPHTVYMSETNRFQVAICIPRHQADDPLARLVHLSHELVHCLSPNGWPPKATHLEEGLAEHSKVYLSQMIFQDDYPDFNFRDLPRGEYRAAFELIEELVQYEGLQGMRDGISKIRMRTKLPFCEISESDLAKEFVRTPQTLLEKLSKPFKD</sequence>
<gene>
    <name evidence="1" type="ORF">Q4494_17115</name>
</gene>
<proteinExistence type="predicted"/>
<evidence type="ECO:0000313" key="1">
    <source>
        <dbReference type="EMBL" id="MDO6458805.1"/>
    </source>
</evidence>
<evidence type="ECO:0008006" key="3">
    <source>
        <dbReference type="Google" id="ProtNLM"/>
    </source>
</evidence>
<dbReference type="Proteomes" id="UP001169823">
    <property type="component" value="Unassembled WGS sequence"/>
</dbReference>
<accession>A0AAW7Y1U3</accession>
<organism evidence="1 2">
    <name type="scientific">Celeribacter halophilus</name>
    <dbReference type="NCBI Taxonomy" id="576117"/>
    <lineage>
        <taxon>Bacteria</taxon>
        <taxon>Pseudomonadati</taxon>
        <taxon>Pseudomonadota</taxon>
        <taxon>Alphaproteobacteria</taxon>
        <taxon>Rhodobacterales</taxon>
        <taxon>Roseobacteraceae</taxon>
        <taxon>Celeribacter</taxon>
    </lineage>
</organism>
<evidence type="ECO:0000313" key="2">
    <source>
        <dbReference type="Proteomes" id="UP001169823"/>
    </source>
</evidence>
<reference evidence="1" key="1">
    <citation type="submission" date="2023-07" db="EMBL/GenBank/DDBJ databases">
        <title>Genome content predicts the carbon catabolic preferences of heterotrophic bacteria.</title>
        <authorList>
            <person name="Gralka M."/>
        </authorList>
    </citation>
    <scope>NUCLEOTIDE SEQUENCE</scope>
    <source>
        <strain evidence="1">I2M02</strain>
    </source>
</reference>